<name>A0AAE1I2K1_9NEOP</name>
<protein>
    <submittedName>
        <fullName evidence="1">50S ribosomal protein L31 type B</fullName>
    </submittedName>
</protein>
<keyword evidence="1" id="KW-0687">Ribonucleoprotein</keyword>
<organism evidence="1 2">
    <name type="scientific">Frankliniella fusca</name>
    <dbReference type="NCBI Taxonomy" id="407009"/>
    <lineage>
        <taxon>Eukaryota</taxon>
        <taxon>Metazoa</taxon>
        <taxon>Ecdysozoa</taxon>
        <taxon>Arthropoda</taxon>
        <taxon>Hexapoda</taxon>
        <taxon>Insecta</taxon>
        <taxon>Pterygota</taxon>
        <taxon>Neoptera</taxon>
        <taxon>Paraneoptera</taxon>
        <taxon>Thysanoptera</taxon>
        <taxon>Terebrantia</taxon>
        <taxon>Thripoidea</taxon>
        <taxon>Thripidae</taxon>
        <taxon>Frankliniella</taxon>
    </lineage>
</organism>
<sequence length="61" mass="7038">MFLRGKVRCITFFPLYGEQNKAAALLPLFNKVANQSYLFSECCFYQGQTEIFTETKSVMLT</sequence>
<dbReference type="Proteomes" id="UP001219518">
    <property type="component" value="Unassembled WGS sequence"/>
</dbReference>
<keyword evidence="2" id="KW-1185">Reference proteome</keyword>
<evidence type="ECO:0000313" key="2">
    <source>
        <dbReference type="Proteomes" id="UP001219518"/>
    </source>
</evidence>
<proteinExistence type="predicted"/>
<comment type="caution">
    <text evidence="1">The sequence shown here is derived from an EMBL/GenBank/DDBJ whole genome shotgun (WGS) entry which is preliminary data.</text>
</comment>
<accession>A0AAE1I2K1</accession>
<reference evidence="1" key="2">
    <citation type="journal article" date="2023" name="BMC Genomics">
        <title>Pest status, molecular evolution, and epigenetic factors derived from the genome assembly of Frankliniella fusca, a thysanopteran phytovirus vector.</title>
        <authorList>
            <person name="Catto M.A."/>
            <person name="Labadie P.E."/>
            <person name="Jacobson A.L."/>
            <person name="Kennedy G.G."/>
            <person name="Srinivasan R."/>
            <person name="Hunt B.G."/>
        </authorList>
    </citation>
    <scope>NUCLEOTIDE SEQUENCE</scope>
    <source>
        <strain evidence="1">PL_HMW_Pooled</strain>
    </source>
</reference>
<evidence type="ECO:0000313" key="1">
    <source>
        <dbReference type="EMBL" id="KAK3932307.1"/>
    </source>
</evidence>
<keyword evidence="1" id="KW-0689">Ribosomal protein</keyword>
<dbReference type="EMBL" id="JAHWGI010001434">
    <property type="protein sequence ID" value="KAK3932307.1"/>
    <property type="molecule type" value="Genomic_DNA"/>
</dbReference>
<dbReference type="AlphaFoldDB" id="A0AAE1I2K1"/>
<dbReference type="GO" id="GO:0005840">
    <property type="term" value="C:ribosome"/>
    <property type="evidence" value="ECO:0007669"/>
    <property type="project" value="UniProtKB-KW"/>
</dbReference>
<reference evidence="1" key="1">
    <citation type="submission" date="2021-07" db="EMBL/GenBank/DDBJ databases">
        <authorList>
            <person name="Catto M.A."/>
            <person name="Jacobson A."/>
            <person name="Kennedy G."/>
            <person name="Labadie P."/>
            <person name="Hunt B.G."/>
            <person name="Srinivasan R."/>
        </authorList>
    </citation>
    <scope>NUCLEOTIDE SEQUENCE</scope>
    <source>
        <strain evidence="1">PL_HMW_Pooled</strain>
        <tissue evidence="1">Head</tissue>
    </source>
</reference>
<gene>
    <name evidence="1" type="ORF">KUF71_011635</name>
</gene>